<dbReference type="EMBL" id="QXGH01000017">
    <property type="protein sequence ID" value="RHW26426.1"/>
    <property type="molecule type" value="Genomic_DNA"/>
</dbReference>
<comment type="caution">
    <text evidence="2">The sequence shown here is derived from an EMBL/GenBank/DDBJ whole genome shotgun (WGS) entry which is preliminary data.</text>
</comment>
<reference evidence="2 3" key="1">
    <citation type="submission" date="2018-09" db="EMBL/GenBank/DDBJ databases">
        <title>Genome sequencing of Nocardioides immobilis CCTCC AB 2017083 for comparison to Nocardioides silvaticus.</title>
        <authorList>
            <person name="Li C."/>
            <person name="Wang G."/>
        </authorList>
    </citation>
    <scope>NUCLEOTIDE SEQUENCE [LARGE SCALE GENOMIC DNA]</scope>
    <source>
        <strain evidence="2 3">CCTCC AB 2017083</strain>
    </source>
</reference>
<dbReference type="PANTHER" id="PTHR35908:SF1">
    <property type="entry name" value="CONSERVED PROTEIN"/>
    <property type="match status" value="1"/>
</dbReference>
<dbReference type="InterPro" id="IPR029068">
    <property type="entry name" value="Glyas_Bleomycin-R_OHBP_Dase"/>
</dbReference>
<feature type="domain" description="Glyoxalase-like" evidence="1">
    <location>
        <begin position="106"/>
        <end position="211"/>
    </location>
</feature>
<proteinExistence type="predicted"/>
<dbReference type="PANTHER" id="PTHR35908">
    <property type="entry name" value="HYPOTHETICAL FUSION PROTEIN"/>
    <property type="match status" value="1"/>
</dbReference>
<accession>A0A417Y1E8</accession>
<dbReference type="AlphaFoldDB" id="A0A417Y1E8"/>
<name>A0A417Y1E8_9ACTN</name>
<feature type="domain" description="Glyoxalase-like" evidence="1">
    <location>
        <begin position="6"/>
        <end position="79"/>
    </location>
</feature>
<sequence length="215" mass="23630">MFLENVVFDALDPNQLGRFWEAALDTETLTDEPAGFETRLHHPDGPVLDLCFQPVPDPPSEPLRLHLVLAQSAAPQALADTEGNPVLVAVEQEEYADTGPLVALRLDSADPDRDGALWEWLTGWTPVPGTAPVSLRHPSRRGPVLELHREAEPKGPGKNRRHLDVRLERGDDPDQVARGIVERGGSELVHDWGTLPWRSYVDASGNEFCVLPAPA</sequence>
<keyword evidence="3" id="KW-1185">Reference proteome</keyword>
<dbReference type="InterPro" id="IPR041581">
    <property type="entry name" value="Glyoxalase_6"/>
</dbReference>
<dbReference type="RefSeq" id="WP_118925839.1">
    <property type="nucleotide sequence ID" value="NZ_QXGH01000017.1"/>
</dbReference>
<gene>
    <name evidence="2" type="ORF">D0Z08_13890</name>
</gene>
<dbReference type="Proteomes" id="UP000283644">
    <property type="component" value="Unassembled WGS sequence"/>
</dbReference>
<evidence type="ECO:0000259" key="1">
    <source>
        <dbReference type="Pfam" id="PF18029"/>
    </source>
</evidence>
<dbReference type="OrthoDB" id="15077at2"/>
<organism evidence="2 3">
    <name type="scientific">Nocardioides immobilis</name>
    <dbReference type="NCBI Taxonomy" id="2049295"/>
    <lineage>
        <taxon>Bacteria</taxon>
        <taxon>Bacillati</taxon>
        <taxon>Actinomycetota</taxon>
        <taxon>Actinomycetes</taxon>
        <taxon>Propionibacteriales</taxon>
        <taxon>Nocardioidaceae</taxon>
        <taxon>Nocardioides</taxon>
    </lineage>
</organism>
<evidence type="ECO:0000313" key="3">
    <source>
        <dbReference type="Proteomes" id="UP000283644"/>
    </source>
</evidence>
<dbReference type="Gene3D" id="3.10.180.10">
    <property type="entry name" value="2,3-Dihydroxybiphenyl 1,2-Dioxygenase, domain 1"/>
    <property type="match status" value="2"/>
</dbReference>
<protein>
    <submittedName>
        <fullName evidence="2">VOC family protein</fullName>
    </submittedName>
</protein>
<dbReference type="Pfam" id="PF18029">
    <property type="entry name" value="Glyoxalase_6"/>
    <property type="match status" value="2"/>
</dbReference>
<evidence type="ECO:0000313" key="2">
    <source>
        <dbReference type="EMBL" id="RHW26426.1"/>
    </source>
</evidence>